<gene>
    <name evidence="7" type="ORF">N7458_012527</name>
</gene>
<dbReference type="PANTHER" id="PTHR31465">
    <property type="entry name" value="PROTEIN RTA1-RELATED"/>
    <property type="match status" value="1"/>
</dbReference>
<comment type="subcellular location">
    <subcellularLocation>
        <location evidence="1">Membrane</location>
        <topology evidence="1">Multi-pass membrane protein</topology>
    </subcellularLocation>
</comment>
<proteinExistence type="predicted"/>
<keyword evidence="8" id="KW-1185">Reference proteome</keyword>
<evidence type="ECO:0000256" key="1">
    <source>
        <dbReference type="ARBA" id="ARBA00004141"/>
    </source>
</evidence>
<dbReference type="RefSeq" id="XP_056760662.1">
    <property type="nucleotide sequence ID" value="XM_056915908.1"/>
</dbReference>
<keyword evidence="6" id="KW-0732">Signal</keyword>
<organism evidence="7 8">
    <name type="scientific">Penicillium daleae</name>
    <dbReference type="NCBI Taxonomy" id="63821"/>
    <lineage>
        <taxon>Eukaryota</taxon>
        <taxon>Fungi</taxon>
        <taxon>Dikarya</taxon>
        <taxon>Ascomycota</taxon>
        <taxon>Pezizomycotina</taxon>
        <taxon>Eurotiomycetes</taxon>
        <taxon>Eurotiomycetidae</taxon>
        <taxon>Eurotiales</taxon>
        <taxon>Aspergillaceae</taxon>
        <taxon>Penicillium</taxon>
    </lineage>
</organism>
<dbReference type="AlphaFoldDB" id="A0AAD6BUN0"/>
<dbReference type="Proteomes" id="UP001213681">
    <property type="component" value="Unassembled WGS sequence"/>
</dbReference>
<keyword evidence="2 5" id="KW-0812">Transmembrane</keyword>
<dbReference type="GeneID" id="81606151"/>
<feature type="signal peptide" evidence="6">
    <location>
        <begin position="1"/>
        <end position="20"/>
    </location>
</feature>
<protein>
    <submittedName>
        <fullName evidence="7">Uncharacterized protein</fullName>
    </submittedName>
</protein>
<evidence type="ECO:0000313" key="8">
    <source>
        <dbReference type="Proteomes" id="UP001213681"/>
    </source>
</evidence>
<reference evidence="7" key="2">
    <citation type="journal article" date="2023" name="IMA Fungus">
        <title>Comparative genomic study of the Penicillium genus elucidates a diverse pangenome and 15 lateral gene transfer events.</title>
        <authorList>
            <person name="Petersen C."/>
            <person name="Sorensen T."/>
            <person name="Nielsen M.R."/>
            <person name="Sondergaard T.E."/>
            <person name="Sorensen J.L."/>
            <person name="Fitzpatrick D.A."/>
            <person name="Frisvad J.C."/>
            <person name="Nielsen K.L."/>
        </authorList>
    </citation>
    <scope>NUCLEOTIDE SEQUENCE</scope>
    <source>
        <strain evidence="7">IBT 16125</strain>
    </source>
</reference>
<reference evidence="7" key="1">
    <citation type="submission" date="2022-12" db="EMBL/GenBank/DDBJ databases">
        <authorList>
            <person name="Petersen C."/>
        </authorList>
    </citation>
    <scope>NUCLEOTIDE SEQUENCE</scope>
    <source>
        <strain evidence="7">IBT 16125</strain>
    </source>
</reference>
<feature type="transmembrane region" description="Helical" evidence="5">
    <location>
        <begin position="185"/>
        <end position="204"/>
    </location>
</feature>
<sequence>MRQYLPILCSLLVTSLTAFATPIQTPAAVYSQSPRDEISTTTAISSTTTDPTSTTTETGFHLTLSLNLPSNTCPPTVAPDKNGWVPVSQCNALYLYYPSFKAAIAFAVLFGLLMMAHFVQATIYKADFAWVVLMAFLGNAWLHYLTYTDTSVFASGVNAYFYMVLARMAYFFIPELQISIFKPSLLAAIFILLDFGSFIIQIIGGMSASPGQPNNAVMKGIHI</sequence>
<evidence type="ECO:0000256" key="4">
    <source>
        <dbReference type="ARBA" id="ARBA00023136"/>
    </source>
</evidence>
<dbReference type="PANTHER" id="PTHR31465:SF15">
    <property type="entry name" value="LIPID TRANSPORTER ATNI-RELATED"/>
    <property type="match status" value="1"/>
</dbReference>
<evidence type="ECO:0000313" key="7">
    <source>
        <dbReference type="EMBL" id="KAJ5433371.1"/>
    </source>
</evidence>
<feature type="transmembrane region" description="Helical" evidence="5">
    <location>
        <begin position="94"/>
        <end position="116"/>
    </location>
</feature>
<evidence type="ECO:0000256" key="3">
    <source>
        <dbReference type="ARBA" id="ARBA00022989"/>
    </source>
</evidence>
<comment type="caution">
    <text evidence="7">The sequence shown here is derived from an EMBL/GenBank/DDBJ whole genome shotgun (WGS) entry which is preliminary data.</text>
</comment>
<dbReference type="GO" id="GO:0016020">
    <property type="term" value="C:membrane"/>
    <property type="evidence" value="ECO:0007669"/>
    <property type="project" value="UniProtKB-SubCell"/>
</dbReference>
<dbReference type="Pfam" id="PF04479">
    <property type="entry name" value="RTA1"/>
    <property type="match status" value="1"/>
</dbReference>
<feature type="chain" id="PRO_5042022887" evidence="6">
    <location>
        <begin position="21"/>
        <end position="223"/>
    </location>
</feature>
<feature type="transmembrane region" description="Helical" evidence="5">
    <location>
        <begin position="152"/>
        <end position="173"/>
    </location>
</feature>
<name>A0AAD6BUN0_9EURO</name>
<evidence type="ECO:0000256" key="2">
    <source>
        <dbReference type="ARBA" id="ARBA00022692"/>
    </source>
</evidence>
<evidence type="ECO:0000256" key="6">
    <source>
        <dbReference type="SAM" id="SignalP"/>
    </source>
</evidence>
<evidence type="ECO:0000256" key="5">
    <source>
        <dbReference type="SAM" id="Phobius"/>
    </source>
</evidence>
<keyword evidence="3 5" id="KW-1133">Transmembrane helix</keyword>
<feature type="transmembrane region" description="Helical" evidence="5">
    <location>
        <begin position="128"/>
        <end position="146"/>
    </location>
</feature>
<accession>A0AAD6BUN0</accession>
<keyword evidence="4 5" id="KW-0472">Membrane</keyword>
<dbReference type="EMBL" id="JAPVEA010000009">
    <property type="protein sequence ID" value="KAJ5433371.1"/>
    <property type="molecule type" value="Genomic_DNA"/>
</dbReference>
<dbReference type="InterPro" id="IPR007568">
    <property type="entry name" value="RTA1"/>
</dbReference>